<evidence type="ECO:0000313" key="8">
    <source>
        <dbReference type="EMBL" id="KAF8791949.1"/>
    </source>
</evidence>
<evidence type="ECO:0000256" key="3">
    <source>
        <dbReference type="ARBA" id="ARBA00022833"/>
    </source>
</evidence>
<dbReference type="Proteomes" id="UP000807504">
    <property type="component" value="Unassembled WGS sequence"/>
</dbReference>
<dbReference type="Gene3D" id="3.30.710.10">
    <property type="entry name" value="Potassium Channel Kv1.1, Chain A"/>
    <property type="match status" value="1"/>
</dbReference>
<reference evidence="8" key="1">
    <citation type="journal article" date="2020" name="bioRxiv">
        <title>Chromosome-level reference genome of the European wasp spider Argiope bruennichi: a resource for studies on range expansion and evolutionary adaptation.</title>
        <authorList>
            <person name="Sheffer M.M."/>
            <person name="Hoppe A."/>
            <person name="Krehenwinkel H."/>
            <person name="Uhl G."/>
            <person name="Kuss A.W."/>
            <person name="Jensen L."/>
            <person name="Jensen C."/>
            <person name="Gillespie R.G."/>
            <person name="Hoff K.J."/>
            <person name="Prost S."/>
        </authorList>
    </citation>
    <scope>NUCLEOTIDE SEQUENCE</scope>
</reference>
<comment type="caution">
    <text evidence="8">The sequence shown here is derived from an EMBL/GenBank/DDBJ whole genome shotgun (WGS) entry which is preliminary data.</text>
</comment>
<dbReference type="InterPro" id="IPR051095">
    <property type="entry name" value="Dros_DevTransReg"/>
</dbReference>
<evidence type="ECO:0000256" key="5">
    <source>
        <dbReference type="PROSITE-ProRule" id="PRU00042"/>
    </source>
</evidence>
<dbReference type="FunFam" id="3.30.160.60:FF:002343">
    <property type="entry name" value="Zinc finger protein 33A"/>
    <property type="match status" value="1"/>
</dbReference>
<gene>
    <name evidence="8" type="ORF">HNY73_003609</name>
</gene>
<name>A0A8T0FQP4_ARGBR</name>
<dbReference type="CDD" id="cd18315">
    <property type="entry name" value="BTB_POZ_BAB-like"/>
    <property type="match status" value="1"/>
</dbReference>
<keyword evidence="2 5" id="KW-0863">Zinc-finger</keyword>
<protein>
    <submittedName>
        <fullName evidence="8">Protein bric-a-brac 2 like protein</fullName>
    </submittedName>
</protein>
<feature type="domain" description="BTB" evidence="6">
    <location>
        <begin position="30"/>
        <end position="95"/>
    </location>
</feature>
<dbReference type="SMART" id="SM00355">
    <property type="entry name" value="ZnF_C2H2"/>
    <property type="match status" value="3"/>
</dbReference>
<dbReference type="PROSITE" id="PS50157">
    <property type="entry name" value="ZINC_FINGER_C2H2_2"/>
    <property type="match status" value="3"/>
</dbReference>
<dbReference type="GO" id="GO:0048513">
    <property type="term" value="P:animal organ development"/>
    <property type="evidence" value="ECO:0007669"/>
    <property type="project" value="UniProtKB-ARBA"/>
</dbReference>
<dbReference type="InterPro" id="IPR000210">
    <property type="entry name" value="BTB/POZ_dom"/>
</dbReference>
<feature type="domain" description="C2H2-type" evidence="7">
    <location>
        <begin position="398"/>
        <end position="425"/>
    </location>
</feature>
<dbReference type="PANTHER" id="PTHR23110:SF109">
    <property type="entry name" value="FI07618P-RELATED"/>
    <property type="match status" value="1"/>
</dbReference>
<evidence type="ECO:0000256" key="4">
    <source>
        <dbReference type="ARBA" id="ARBA00023242"/>
    </source>
</evidence>
<dbReference type="Pfam" id="PF00651">
    <property type="entry name" value="BTB"/>
    <property type="match status" value="1"/>
</dbReference>
<accession>A0A8T0FQP4</accession>
<dbReference type="InterPro" id="IPR013087">
    <property type="entry name" value="Znf_C2H2_type"/>
</dbReference>
<dbReference type="GO" id="GO:0005634">
    <property type="term" value="C:nucleus"/>
    <property type="evidence" value="ECO:0007669"/>
    <property type="project" value="UniProtKB-ARBA"/>
</dbReference>
<dbReference type="GO" id="GO:0003006">
    <property type="term" value="P:developmental process involved in reproduction"/>
    <property type="evidence" value="ECO:0007669"/>
    <property type="project" value="UniProtKB-ARBA"/>
</dbReference>
<feature type="domain" description="C2H2-type" evidence="7">
    <location>
        <begin position="370"/>
        <end position="397"/>
    </location>
</feature>
<feature type="domain" description="C2H2-type" evidence="7">
    <location>
        <begin position="426"/>
        <end position="454"/>
    </location>
</feature>
<dbReference type="GO" id="GO:0006357">
    <property type="term" value="P:regulation of transcription by RNA polymerase II"/>
    <property type="evidence" value="ECO:0007669"/>
    <property type="project" value="TreeGrafter"/>
</dbReference>
<reference evidence="8" key="2">
    <citation type="submission" date="2020-06" db="EMBL/GenBank/DDBJ databases">
        <authorList>
            <person name="Sheffer M."/>
        </authorList>
    </citation>
    <scope>NUCLEOTIDE SEQUENCE</scope>
</reference>
<keyword evidence="9" id="KW-1185">Reference proteome</keyword>
<dbReference type="Pfam" id="PF00096">
    <property type="entry name" value="zf-C2H2"/>
    <property type="match status" value="2"/>
</dbReference>
<dbReference type="PROSITE" id="PS50097">
    <property type="entry name" value="BTB"/>
    <property type="match status" value="1"/>
</dbReference>
<dbReference type="GO" id="GO:0008270">
    <property type="term" value="F:zinc ion binding"/>
    <property type="evidence" value="ECO:0007669"/>
    <property type="project" value="UniProtKB-KW"/>
</dbReference>
<organism evidence="8 9">
    <name type="scientific">Argiope bruennichi</name>
    <name type="common">Wasp spider</name>
    <name type="synonym">Aranea bruennichi</name>
    <dbReference type="NCBI Taxonomy" id="94029"/>
    <lineage>
        <taxon>Eukaryota</taxon>
        <taxon>Metazoa</taxon>
        <taxon>Ecdysozoa</taxon>
        <taxon>Arthropoda</taxon>
        <taxon>Chelicerata</taxon>
        <taxon>Arachnida</taxon>
        <taxon>Araneae</taxon>
        <taxon>Araneomorphae</taxon>
        <taxon>Entelegynae</taxon>
        <taxon>Araneoidea</taxon>
        <taxon>Araneidae</taxon>
        <taxon>Argiope</taxon>
    </lineage>
</organism>
<evidence type="ECO:0000256" key="2">
    <source>
        <dbReference type="ARBA" id="ARBA00022771"/>
    </source>
</evidence>
<dbReference type="AlphaFoldDB" id="A0A8T0FQP4"/>
<dbReference type="SMART" id="SM00225">
    <property type="entry name" value="BTB"/>
    <property type="match status" value="1"/>
</dbReference>
<dbReference type="GO" id="GO:0048666">
    <property type="term" value="P:neuron development"/>
    <property type="evidence" value="ECO:0007669"/>
    <property type="project" value="UniProtKB-ARBA"/>
</dbReference>
<proteinExistence type="predicted"/>
<evidence type="ECO:0000259" key="7">
    <source>
        <dbReference type="PROSITE" id="PS50157"/>
    </source>
</evidence>
<keyword evidence="3" id="KW-0862">Zinc</keyword>
<dbReference type="PROSITE" id="PS00028">
    <property type="entry name" value="ZINC_FINGER_C2H2_1"/>
    <property type="match status" value="2"/>
</dbReference>
<dbReference type="SUPFAM" id="SSF54695">
    <property type="entry name" value="POZ domain"/>
    <property type="match status" value="1"/>
</dbReference>
<dbReference type="FunFam" id="3.30.160.60:FF:000446">
    <property type="entry name" value="Zinc finger protein"/>
    <property type="match status" value="1"/>
</dbReference>
<sequence length="480" mass="54260">MAQQYRLKWSNHMSNVVDMVKELFSTETLVDVTLACDGMSIKAHKVILSACSPFFQTLLSENPCKHPIIIIPHMKYSELKPLVEFMYEGEVSVTRDQLATLTKHAQQLRIKGLAEISFGKTFINESPGAADLAFNPPGEVSSSNEYPGDNVPEQCLSSFNYNDNSKEEKAKAQSSDIEELTNNILINANNHYEASQSNDSFQNSVLPESADIDHFQIEPSKSLEQITMPNHFSDVANDLTTLQSQEKNPESNIDCFSDASQMSMPFETIDSSDQPETLEDIKSELIESDPSISPIPGPSHDIEDPMMMDQSSISSHADLYEESNASFAPIDYQPQGNTSVIRTICFSKTVPDNEEAKNGGVPITRKKWKYRCYRCNLLVASRGHLDIHMRTHTGERPFSCHICGKTAVRQHDLQLHMRTHSGIKPYVCPICGMKFNNSSNYRRHYKRRHPTAERIVQLFKVHVSRSDLILEWLIIRDLNN</sequence>
<keyword evidence="1" id="KW-0479">Metal-binding</keyword>
<dbReference type="EMBL" id="JABXBU010000003">
    <property type="protein sequence ID" value="KAF8791949.1"/>
    <property type="molecule type" value="Genomic_DNA"/>
</dbReference>
<evidence type="ECO:0000313" key="9">
    <source>
        <dbReference type="Proteomes" id="UP000807504"/>
    </source>
</evidence>
<dbReference type="PANTHER" id="PTHR23110">
    <property type="entry name" value="BTB DOMAIN TRANSCRIPTION FACTOR"/>
    <property type="match status" value="1"/>
</dbReference>
<dbReference type="SUPFAM" id="SSF57667">
    <property type="entry name" value="beta-beta-alpha zinc fingers"/>
    <property type="match status" value="2"/>
</dbReference>
<dbReference type="InterPro" id="IPR036236">
    <property type="entry name" value="Znf_C2H2_sf"/>
</dbReference>
<evidence type="ECO:0000259" key="6">
    <source>
        <dbReference type="PROSITE" id="PS50097"/>
    </source>
</evidence>
<keyword evidence="4" id="KW-0539">Nucleus</keyword>
<dbReference type="Gene3D" id="3.30.160.60">
    <property type="entry name" value="Classic Zinc Finger"/>
    <property type="match status" value="3"/>
</dbReference>
<evidence type="ECO:0000256" key="1">
    <source>
        <dbReference type="ARBA" id="ARBA00022723"/>
    </source>
</evidence>
<dbReference type="InterPro" id="IPR011333">
    <property type="entry name" value="SKP1/BTB/POZ_sf"/>
</dbReference>